<reference evidence="2" key="1">
    <citation type="journal article" date="2023" name="Mol. Ecol. Resour.">
        <title>Chromosome-level genome assembly of a triploid poplar Populus alba 'Berolinensis'.</title>
        <authorList>
            <person name="Chen S."/>
            <person name="Yu Y."/>
            <person name="Wang X."/>
            <person name="Wang S."/>
            <person name="Zhang T."/>
            <person name="Zhou Y."/>
            <person name="He R."/>
            <person name="Meng N."/>
            <person name="Wang Y."/>
            <person name="Liu W."/>
            <person name="Liu Z."/>
            <person name="Liu J."/>
            <person name="Guo Q."/>
            <person name="Huang H."/>
            <person name="Sederoff R.R."/>
            <person name="Wang G."/>
            <person name="Qu G."/>
            <person name="Chen S."/>
        </authorList>
    </citation>
    <scope>NUCLEOTIDE SEQUENCE</scope>
    <source>
        <strain evidence="2">SC-2020</strain>
    </source>
</reference>
<evidence type="ECO:0000313" key="2">
    <source>
        <dbReference type="EMBL" id="KAJ6983885.1"/>
    </source>
</evidence>
<dbReference type="Proteomes" id="UP001164929">
    <property type="component" value="Chromosome 10"/>
</dbReference>
<dbReference type="EMBL" id="JAQIZT010000010">
    <property type="protein sequence ID" value="KAJ6983885.1"/>
    <property type="molecule type" value="Genomic_DNA"/>
</dbReference>
<comment type="caution">
    <text evidence="2">The sequence shown here is derived from an EMBL/GenBank/DDBJ whole genome shotgun (WGS) entry which is preliminary data.</text>
</comment>
<proteinExistence type="predicted"/>
<organism evidence="2 3">
    <name type="scientific">Populus alba x Populus x berolinensis</name>
    <dbReference type="NCBI Taxonomy" id="444605"/>
    <lineage>
        <taxon>Eukaryota</taxon>
        <taxon>Viridiplantae</taxon>
        <taxon>Streptophyta</taxon>
        <taxon>Embryophyta</taxon>
        <taxon>Tracheophyta</taxon>
        <taxon>Spermatophyta</taxon>
        <taxon>Magnoliopsida</taxon>
        <taxon>eudicotyledons</taxon>
        <taxon>Gunneridae</taxon>
        <taxon>Pentapetalae</taxon>
        <taxon>rosids</taxon>
        <taxon>fabids</taxon>
        <taxon>Malpighiales</taxon>
        <taxon>Salicaceae</taxon>
        <taxon>Saliceae</taxon>
        <taxon>Populus</taxon>
    </lineage>
</organism>
<sequence>MAASYSHQKDEGYLNTNNISRIQSLPHDSNKITLPDGTVKEGKRWQSSPKEKSRRILGRVWLRMR</sequence>
<gene>
    <name evidence="2" type="ORF">NC653_026643</name>
</gene>
<evidence type="ECO:0000313" key="3">
    <source>
        <dbReference type="Proteomes" id="UP001164929"/>
    </source>
</evidence>
<accession>A0AAD6QAJ2</accession>
<keyword evidence="3" id="KW-1185">Reference proteome</keyword>
<protein>
    <submittedName>
        <fullName evidence="2">Uncharacterized protein</fullName>
    </submittedName>
</protein>
<name>A0AAD6QAJ2_9ROSI</name>
<evidence type="ECO:0000256" key="1">
    <source>
        <dbReference type="SAM" id="MobiDB-lite"/>
    </source>
</evidence>
<feature type="region of interest" description="Disordered" evidence="1">
    <location>
        <begin position="21"/>
        <end position="51"/>
    </location>
</feature>
<dbReference type="AlphaFoldDB" id="A0AAD6QAJ2"/>